<dbReference type="EMBL" id="KN824852">
    <property type="protein sequence ID" value="KIK99704.1"/>
    <property type="molecule type" value="Genomic_DNA"/>
</dbReference>
<name>A0A0D0E9T3_9AGAM</name>
<evidence type="ECO:0000313" key="1">
    <source>
        <dbReference type="EMBL" id="KIK99704.1"/>
    </source>
</evidence>
<proteinExistence type="predicted"/>
<organism evidence="1 2">
    <name type="scientific">Paxillus rubicundulus Ve08.2h10</name>
    <dbReference type="NCBI Taxonomy" id="930991"/>
    <lineage>
        <taxon>Eukaryota</taxon>
        <taxon>Fungi</taxon>
        <taxon>Dikarya</taxon>
        <taxon>Basidiomycota</taxon>
        <taxon>Agaricomycotina</taxon>
        <taxon>Agaricomycetes</taxon>
        <taxon>Agaricomycetidae</taxon>
        <taxon>Boletales</taxon>
        <taxon>Paxilineae</taxon>
        <taxon>Paxillaceae</taxon>
        <taxon>Paxillus</taxon>
    </lineage>
</organism>
<dbReference type="Proteomes" id="UP000054538">
    <property type="component" value="Unassembled WGS sequence"/>
</dbReference>
<protein>
    <submittedName>
        <fullName evidence="1">Uncharacterized protein</fullName>
    </submittedName>
</protein>
<reference evidence="2" key="2">
    <citation type="submission" date="2015-01" db="EMBL/GenBank/DDBJ databases">
        <title>Evolutionary Origins and Diversification of the Mycorrhizal Mutualists.</title>
        <authorList>
            <consortium name="DOE Joint Genome Institute"/>
            <consortium name="Mycorrhizal Genomics Consortium"/>
            <person name="Kohler A."/>
            <person name="Kuo A."/>
            <person name="Nagy L.G."/>
            <person name="Floudas D."/>
            <person name="Copeland A."/>
            <person name="Barry K.W."/>
            <person name="Cichocki N."/>
            <person name="Veneault-Fourrey C."/>
            <person name="LaButti K."/>
            <person name="Lindquist E.A."/>
            <person name="Lipzen A."/>
            <person name="Lundell T."/>
            <person name="Morin E."/>
            <person name="Murat C."/>
            <person name="Riley R."/>
            <person name="Ohm R."/>
            <person name="Sun H."/>
            <person name="Tunlid A."/>
            <person name="Henrissat B."/>
            <person name="Grigoriev I.V."/>
            <person name="Hibbett D.S."/>
            <person name="Martin F."/>
        </authorList>
    </citation>
    <scope>NUCLEOTIDE SEQUENCE [LARGE SCALE GENOMIC DNA]</scope>
    <source>
        <strain evidence="2">Ve08.2h10</strain>
    </source>
</reference>
<dbReference type="InParanoid" id="A0A0D0E9T3"/>
<dbReference type="HOGENOM" id="CLU_3050990_0_0_1"/>
<reference evidence="1 2" key="1">
    <citation type="submission" date="2014-04" db="EMBL/GenBank/DDBJ databases">
        <authorList>
            <consortium name="DOE Joint Genome Institute"/>
            <person name="Kuo A."/>
            <person name="Kohler A."/>
            <person name="Jargeat P."/>
            <person name="Nagy L.G."/>
            <person name="Floudas D."/>
            <person name="Copeland A."/>
            <person name="Barry K.W."/>
            <person name="Cichocki N."/>
            <person name="Veneault-Fourrey C."/>
            <person name="LaButti K."/>
            <person name="Lindquist E.A."/>
            <person name="Lipzen A."/>
            <person name="Lundell T."/>
            <person name="Morin E."/>
            <person name="Murat C."/>
            <person name="Sun H."/>
            <person name="Tunlid A."/>
            <person name="Henrissat B."/>
            <person name="Grigoriev I.V."/>
            <person name="Hibbett D.S."/>
            <person name="Martin F."/>
            <person name="Nordberg H.P."/>
            <person name="Cantor M.N."/>
            <person name="Hua S.X."/>
        </authorList>
    </citation>
    <scope>NUCLEOTIDE SEQUENCE [LARGE SCALE GENOMIC DNA]</scope>
    <source>
        <strain evidence="1 2">Ve08.2h10</strain>
    </source>
</reference>
<dbReference type="AlphaFoldDB" id="A0A0D0E9T3"/>
<evidence type="ECO:0000313" key="2">
    <source>
        <dbReference type="Proteomes" id="UP000054538"/>
    </source>
</evidence>
<accession>A0A0D0E9T3</accession>
<keyword evidence="2" id="KW-1185">Reference proteome</keyword>
<gene>
    <name evidence="1" type="ORF">PAXRUDRAFT_822475</name>
</gene>
<sequence>MTMIPEGLAMSCQTEHGTGYASLRHLWMGGPGTTSLSMGLDMAVLVLGTQPRIV</sequence>